<dbReference type="EMBL" id="CYRY02003814">
    <property type="protein sequence ID" value="VCW68386.1"/>
    <property type="molecule type" value="Genomic_DNA"/>
</dbReference>
<dbReference type="Proteomes" id="UP000269945">
    <property type="component" value="Unassembled WGS sequence"/>
</dbReference>
<name>A0A9X9LHL3_GULGU</name>
<protein>
    <submittedName>
        <fullName evidence="1">Uncharacterized protein</fullName>
    </submittedName>
</protein>
<accession>A0A9X9LHL3</accession>
<gene>
    <name evidence="1" type="ORF">BN2614_LOCUS5</name>
</gene>
<feature type="non-terminal residue" evidence="1">
    <location>
        <position position="1"/>
    </location>
</feature>
<sequence>RGRDPAGLHGIYLAPAVYPKLWRNCALIRRTQAEDTCTPHALWRAGPAHRPQEGASLGEAFLNPTTASWHLSLGRPQPALPGVSGLSSCLFPEESGASNQTPGKQFFNLQLQTLILPKLIL</sequence>
<evidence type="ECO:0000313" key="1">
    <source>
        <dbReference type="EMBL" id="VCW68386.1"/>
    </source>
</evidence>
<dbReference type="AlphaFoldDB" id="A0A9X9LHL3"/>
<evidence type="ECO:0000313" key="2">
    <source>
        <dbReference type="Proteomes" id="UP000269945"/>
    </source>
</evidence>
<organism evidence="1 2">
    <name type="scientific">Gulo gulo</name>
    <name type="common">Wolverine</name>
    <name type="synonym">Gluton</name>
    <dbReference type="NCBI Taxonomy" id="48420"/>
    <lineage>
        <taxon>Eukaryota</taxon>
        <taxon>Metazoa</taxon>
        <taxon>Chordata</taxon>
        <taxon>Craniata</taxon>
        <taxon>Vertebrata</taxon>
        <taxon>Euteleostomi</taxon>
        <taxon>Mammalia</taxon>
        <taxon>Eutheria</taxon>
        <taxon>Laurasiatheria</taxon>
        <taxon>Carnivora</taxon>
        <taxon>Caniformia</taxon>
        <taxon>Musteloidea</taxon>
        <taxon>Mustelidae</taxon>
        <taxon>Guloninae</taxon>
        <taxon>Gulo</taxon>
    </lineage>
</organism>
<proteinExistence type="predicted"/>
<reference evidence="1 2" key="1">
    <citation type="submission" date="2018-10" db="EMBL/GenBank/DDBJ databases">
        <authorList>
            <person name="Ekblom R."/>
            <person name="Jareborg N."/>
        </authorList>
    </citation>
    <scope>NUCLEOTIDE SEQUENCE [LARGE SCALE GENOMIC DNA]</scope>
    <source>
        <tissue evidence="1">Muscle</tissue>
    </source>
</reference>
<comment type="caution">
    <text evidence="1">The sequence shown here is derived from an EMBL/GenBank/DDBJ whole genome shotgun (WGS) entry which is preliminary data.</text>
</comment>
<keyword evidence="2" id="KW-1185">Reference proteome</keyword>